<dbReference type="SFLD" id="SFLDG00002">
    <property type="entry name" value="C1.7:_P-type_atpase_like"/>
    <property type="match status" value="1"/>
</dbReference>
<dbReference type="Pfam" id="PF00403">
    <property type="entry name" value="HMA"/>
    <property type="match status" value="1"/>
</dbReference>
<dbReference type="InterPro" id="IPR044492">
    <property type="entry name" value="P_typ_ATPase_HD_dom"/>
</dbReference>
<evidence type="ECO:0000256" key="9">
    <source>
        <dbReference type="ARBA" id="ARBA00023136"/>
    </source>
</evidence>
<dbReference type="InterPro" id="IPR027256">
    <property type="entry name" value="P-typ_ATPase_IB"/>
</dbReference>
<organism evidence="12 13">
    <name type="scientific">Thelonectria olida</name>
    <dbReference type="NCBI Taxonomy" id="1576542"/>
    <lineage>
        <taxon>Eukaryota</taxon>
        <taxon>Fungi</taxon>
        <taxon>Dikarya</taxon>
        <taxon>Ascomycota</taxon>
        <taxon>Pezizomycotina</taxon>
        <taxon>Sordariomycetes</taxon>
        <taxon>Hypocreomycetidae</taxon>
        <taxon>Hypocreales</taxon>
        <taxon>Nectriaceae</taxon>
        <taxon>Thelonectria</taxon>
    </lineage>
</organism>
<evidence type="ECO:0000313" key="12">
    <source>
        <dbReference type="EMBL" id="KAH6887480.1"/>
    </source>
</evidence>
<dbReference type="Gene3D" id="3.40.1110.10">
    <property type="entry name" value="Calcium-transporting ATPase, cytoplasmic domain N"/>
    <property type="match status" value="1"/>
</dbReference>
<dbReference type="SUPFAM" id="SSF56784">
    <property type="entry name" value="HAD-like"/>
    <property type="match status" value="1"/>
</dbReference>
<dbReference type="Pfam" id="PF00122">
    <property type="entry name" value="E1-E2_ATPase"/>
    <property type="match status" value="1"/>
</dbReference>
<dbReference type="GO" id="GO:0005524">
    <property type="term" value="F:ATP binding"/>
    <property type="evidence" value="ECO:0007669"/>
    <property type="project" value="UniProtKB-UniRule"/>
</dbReference>
<keyword evidence="9 10" id="KW-0472">Membrane</keyword>
<evidence type="ECO:0000256" key="8">
    <source>
        <dbReference type="ARBA" id="ARBA00022989"/>
    </source>
</evidence>
<dbReference type="Proteomes" id="UP000777438">
    <property type="component" value="Unassembled WGS sequence"/>
</dbReference>
<comment type="caution">
    <text evidence="12">The sequence shown here is derived from an EMBL/GenBank/DDBJ whole genome shotgun (WGS) entry which is preliminary data.</text>
</comment>
<dbReference type="GO" id="GO:0005507">
    <property type="term" value="F:copper ion binding"/>
    <property type="evidence" value="ECO:0007669"/>
    <property type="project" value="TreeGrafter"/>
</dbReference>
<evidence type="ECO:0000259" key="11">
    <source>
        <dbReference type="PROSITE" id="PS50846"/>
    </source>
</evidence>
<dbReference type="InterPro" id="IPR036163">
    <property type="entry name" value="HMA_dom_sf"/>
</dbReference>
<feature type="transmembrane region" description="Helical" evidence="10">
    <location>
        <begin position="744"/>
        <end position="767"/>
    </location>
</feature>
<dbReference type="InterPro" id="IPR059000">
    <property type="entry name" value="ATPase_P-type_domA"/>
</dbReference>
<dbReference type="AlphaFoldDB" id="A0A9P8W2H1"/>
<feature type="transmembrane region" description="Helical" evidence="10">
    <location>
        <begin position="424"/>
        <end position="445"/>
    </location>
</feature>
<evidence type="ECO:0000256" key="3">
    <source>
        <dbReference type="ARBA" id="ARBA00022692"/>
    </source>
</evidence>
<dbReference type="SFLD" id="SFLDS00003">
    <property type="entry name" value="Haloacid_Dehalogenase"/>
    <property type="match status" value="1"/>
</dbReference>
<feature type="transmembrane region" description="Helical" evidence="10">
    <location>
        <begin position="170"/>
        <end position="190"/>
    </location>
</feature>
<dbReference type="InterPro" id="IPR023214">
    <property type="entry name" value="HAD_sf"/>
</dbReference>
<dbReference type="GO" id="GO:0043682">
    <property type="term" value="F:P-type divalent copper transporter activity"/>
    <property type="evidence" value="ECO:0007669"/>
    <property type="project" value="TreeGrafter"/>
</dbReference>
<keyword evidence="8 10" id="KW-1133">Transmembrane helix</keyword>
<dbReference type="InterPro" id="IPR008250">
    <property type="entry name" value="ATPase_P-typ_transduc_dom_A_sf"/>
</dbReference>
<dbReference type="GO" id="GO:0055070">
    <property type="term" value="P:copper ion homeostasis"/>
    <property type="evidence" value="ECO:0007669"/>
    <property type="project" value="TreeGrafter"/>
</dbReference>
<feature type="transmembrane region" description="Helical" evidence="10">
    <location>
        <begin position="211"/>
        <end position="230"/>
    </location>
</feature>
<evidence type="ECO:0000256" key="10">
    <source>
        <dbReference type="RuleBase" id="RU362081"/>
    </source>
</evidence>
<dbReference type="PANTHER" id="PTHR43520:SF8">
    <property type="entry name" value="P-TYPE CU(+) TRANSPORTER"/>
    <property type="match status" value="1"/>
</dbReference>
<evidence type="ECO:0000256" key="1">
    <source>
        <dbReference type="ARBA" id="ARBA00004127"/>
    </source>
</evidence>
<keyword evidence="5 10" id="KW-0547">Nucleotide-binding</keyword>
<keyword evidence="4 10" id="KW-0479">Metal-binding</keyword>
<evidence type="ECO:0000256" key="4">
    <source>
        <dbReference type="ARBA" id="ARBA00022723"/>
    </source>
</evidence>
<dbReference type="Gene3D" id="3.40.50.1000">
    <property type="entry name" value="HAD superfamily/HAD-like"/>
    <property type="match status" value="1"/>
</dbReference>
<evidence type="ECO:0000256" key="2">
    <source>
        <dbReference type="ARBA" id="ARBA00006024"/>
    </source>
</evidence>
<feature type="transmembrane region" description="Helical" evidence="10">
    <location>
        <begin position="773"/>
        <end position="790"/>
    </location>
</feature>
<sequence length="803" mass="87846">MACCYIAAFCVGQLVKASQFLDLDEGIRYNDGEGFDPTDTKDPVAQNHKFHSDALILSLNGLTCSACTSAVEKAVSSLKGVDKVRVSLALQQATVISDGDILDQQLVLTTIRDLGYDAEPGPRTPKQVVDLLRAKEHISHLSSTFSKLARGVAVLQVLTWLASTLKGSSLTSWSLLWLFHVASMAVTFYIQYFHVAWIHANGWKWLKAGSINMNTLISLSMGLGSLLSFTDLVFRGPADSSAYYSTTVGLALVVVAGRYLDALSRRSGSKYLINLYKPMLKTHNFLRPSDEIIIEPFSEIPCDCYVSEGSSFVNQSIVTGESLPVKKTVGGCLLGGTRNQNHRLICVVQKETAESFYTRLVQLSTESTSTDSGGYNFIELAMRYFVTFVIVFSFTVPILTTFRVWHDSPPYEVFRHCVSRATTILTSACPCALGLAMPSAVVALVSSAGRKGILITGGIQTIQKLQNSRSVVFDKTGTLTEATLAVENVVVAPQWIECKDILWQYVCALEEHVTASHPIARAIFSSGLRELGPLWASKQPYRRCKSLTRDTGQGISAQVRLENDTWRHVKVGSGRYFGQLGIDGMPEQVRCPINGMISVHIAIDGKYAGTLYLGDTVRGEAISVIQDLKSMGYECGMLTGDTTESALRVSKMLRIPVLGSEATPTDKQDCIKSLQTRGKIVAMVGDGLNDAPSLSTADVGVALHRDSAYATMGASIMILNSRLESIALMYQMAQLTMRQIHFNLLWIFAYNIVGLSLASGMVTPFGFELNPPIAAMMMSMSSVCITLQSFRLQRRLEALSCWR</sequence>
<dbReference type="SFLD" id="SFLDF00027">
    <property type="entry name" value="p-type_atpase"/>
    <property type="match status" value="1"/>
</dbReference>
<dbReference type="Gene3D" id="3.30.70.100">
    <property type="match status" value="1"/>
</dbReference>
<dbReference type="NCBIfam" id="TIGR01494">
    <property type="entry name" value="ATPase_P-type"/>
    <property type="match status" value="2"/>
</dbReference>
<dbReference type="Gene3D" id="2.70.150.10">
    <property type="entry name" value="Calcium-transporting ATPase, cytoplasmic transduction domain A"/>
    <property type="match status" value="1"/>
</dbReference>
<evidence type="ECO:0000313" key="13">
    <source>
        <dbReference type="Proteomes" id="UP000777438"/>
    </source>
</evidence>
<gene>
    <name evidence="12" type="ORF">B0T10DRAFT_607426</name>
</gene>
<dbReference type="GO" id="GO:0012505">
    <property type="term" value="C:endomembrane system"/>
    <property type="evidence" value="ECO:0007669"/>
    <property type="project" value="UniProtKB-SubCell"/>
</dbReference>
<dbReference type="GO" id="GO:0016887">
    <property type="term" value="F:ATP hydrolysis activity"/>
    <property type="evidence" value="ECO:0007669"/>
    <property type="project" value="InterPro"/>
</dbReference>
<dbReference type="OrthoDB" id="432719at2759"/>
<keyword evidence="13" id="KW-1185">Reference proteome</keyword>
<proteinExistence type="inferred from homology"/>
<dbReference type="PROSITE" id="PS50846">
    <property type="entry name" value="HMA_2"/>
    <property type="match status" value="1"/>
</dbReference>
<dbReference type="EMBL" id="JAGPYM010000014">
    <property type="protein sequence ID" value="KAH6887480.1"/>
    <property type="molecule type" value="Genomic_DNA"/>
</dbReference>
<dbReference type="InterPro" id="IPR017969">
    <property type="entry name" value="Heavy-metal-associated_CS"/>
</dbReference>
<protein>
    <submittedName>
        <fullName evidence="12">HAD-like domain-containing protein</fullName>
    </submittedName>
</protein>
<evidence type="ECO:0000256" key="5">
    <source>
        <dbReference type="ARBA" id="ARBA00022741"/>
    </source>
</evidence>
<dbReference type="PROSITE" id="PS01047">
    <property type="entry name" value="HMA_1"/>
    <property type="match status" value="1"/>
</dbReference>
<reference evidence="12 13" key="1">
    <citation type="journal article" date="2021" name="Nat. Commun.">
        <title>Genetic determinants of endophytism in the Arabidopsis root mycobiome.</title>
        <authorList>
            <person name="Mesny F."/>
            <person name="Miyauchi S."/>
            <person name="Thiergart T."/>
            <person name="Pickel B."/>
            <person name="Atanasova L."/>
            <person name="Karlsson M."/>
            <person name="Huettel B."/>
            <person name="Barry K.W."/>
            <person name="Haridas S."/>
            <person name="Chen C."/>
            <person name="Bauer D."/>
            <person name="Andreopoulos W."/>
            <person name="Pangilinan J."/>
            <person name="LaButti K."/>
            <person name="Riley R."/>
            <person name="Lipzen A."/>
            <person name="Clum A."/>
            <person name="Drula E."/>
            <person name="Henrissat B."/>
            <person name="Kohler A."/>
            <person name="Grigoriev I.V."/>
            <person name="Martin F.M."/>
            <person name="Hacquard S."/>
        </authorList>
    </citation>
    <scope>NUCLEOTIDE SEQUENCE [LARGE SCALE GENOMIC DNA]</scope>
    <source>
        <strain evidence="12 13">MPI-CAGE-CH-0241</strain>
    </source>
</reference>
<dbReference type="PRINTS" id="PR00119">
    <property type="entry name" value="CATATPASE"/>
</dbReference>
<dbReference type="Pfam" id="PF00702">
    <property type="entry name" value="Hydrolase"/>
    <property type="match status" value="1"/>
</dbReference>
<accession>A0A9P8W2H1</accession>
<dbReference type="CDD" id="cd00371">
    <property type="entry name" value="HMA"/>
    <property type="match status" value="1"/>
</dbReference>
<dbReference type="InterPro" id="IPR018303">
    <property type="entry name" value="ATPase_P-typ_P_site"/>
</dbReference>
<dbReference type="SUPFAM" id="SSF55008">
    <property type="entry name" value="HMA, heavy metal-associated domain"/>
    <property type="match status" value="1"/>
</dbReference>
<comment type="similarity">
    <text evidence="2 10">Belongs to the cation transport ATPase (P-type) (TC 3.A.3) family. Type IB subfamily.</text>
</comment>
<dbReference type="InterPro" id="IPR023299">
    <property type="entry name" value="ATPase_P-typ_cyto_dom_N"/>
</dbReference>
<feature type="transmembrane region" description="Helical" evidence="10">
    <location>
        <begin position="384"/>
        <end position="404"/>
    </location>
</feature>
<keyword evidence="7" id="KW-1278">Translocase</keyword>
<dbReference type="InterPro" id="IPR036412">
    <property type="entry name" value="HAD-like_sf"/>
</dbReference>
<dbReference type="GO" id="GO:0016020">
    <property type="term" value="C:membrane"/>
    <property type="evidence" value="ECO:0007669"/>
    <property type="project" value="UniProtKB-SubCell"/>
</dbReference>
<keyword evidence="6 10" id="KW-0067">ATP-binding</keyword>
<dbReference type="FunFam" id="3.30.70.100:FF:000001">
    <property type="entry name" value="ATPase copper transporting beta"/>
    <property type="match status" value="1"/>
</dbReference>
<feature type="transmembrane region" description="Helical" evidence="10">
    <location>
        <begin position="242"/>
        <end position="260"/>
    </location>
</feature>
<dbReference type="InterPro" id="IPR001757">
    <property type="entry name" value="P_typ_ATPase"/>
</dbReference>
<dbReference type="InterPro" id="IPR006121">
    <property type="entry name" value="HMA_dom"/>
</dbReference>
<feature type="domain" description="HMA" evidence="11">
    <location>
        <begin position="53"/>
        <end position="119"/>
    </location>
</feature>
<keyword evidence="3 10" id="KW-0812">Transmembrane</keyword>
<dbReference type="PROSITE" id="PS00154">
    <property type="entry name" value="ATPASE_E1_E2"/>
    <property type="match status" value="1"/>
</dbReference>
<dbReference type="SUPFAM" id="SSF81653">
    <property type="entry name" value="Calcium ATPase, transduction domain A"/>
    <property type="match status" value="1"/>
</dbReference>
<name>A0A9P8W2H1_9HYPO</name>
<dbReference type="NCBIfam" id="TIGR01525">
    <property type="entry name" value="ATPase-IB_hvy"/>
    <property type="match status" value="1"/>
</dbReference>
<evidence type="ECO:0000256" key="6">
    <source>
        <dbReference type="ARBA" id="ARBA00022840"/>
    </source>
</evidence>
<comment type="subcellular location">
    <subcellularLocation>
        <location evidence="1">Endomembrane system</location>
        <topology evidence="1">Multi-pass membrane protein</topology>
    </subcellularLocation>
    <subcellularLocation>
        <location evidence="10">Membrane</location>
    </subcellularLocation>
</comment>
<evidence type="ECO:0000256" key="7">
    <source>
        <dbReference type="ARBA" id="ARBA00022967"/>
    </source>
</evidence>
<dbReference type="PANTHER" id="PTHR43520">
    <property type="entry name" value="ATP7, ISOFORM B"/>
    <property type="match status" value="1"/>
</dbReference>